<proteinExistence type="predicted"/>
<evidence type="ECO:0000313" key="4">
    <source>
        <dbReference type="Proteomes" id="UP000825367"/>
    </source>
</evidence>
<dbReference type="RefSeq" id="WP_220046172.1">
    <property type="nucleotide sequence ID" value="NZ_BAAAVX010000003.1"/>
</dbReference>
<evidence type="ECO:0000313" key="3">
    <source>
        <dbReference type="EMBL" id="QYL17917.1"/>
    </source>
</evidence>
<feature type="region of interest" description="Disordered" evidence="1">
    <location>
        <begin position="29"/>
        <end position="83"/>
    </location>
</feature>
<protein>
    <recommendedName>
        <fullName evidence="5">Intersectin-EH binding protein Ibp1</fullName>
    </recommendedName>
</protein>
<evidence type="ECO:0000256" key="2">
    <source>
        <dbReference type="SAM" id="SignalP"/>
    </source>
</evidence>
<keyword evidence="4" id="KW-1185">Reference proteome</keyword>
<feature type="compositionally biased region" description="Polar residues" evidence="1">
    <location>
        <begin position="36"/>
        <end position="49"/>
    </location>
</feature>
<sequence>MPLTIRRIAPALLTGAAAALIAAPIASATPQDECTVPQTSTSTCQTSGNVAVPQDPAGGAGNANDQNGAYGPSGNTPPVGGGR</sequence>
<dbReference type="EMBL" id="CP080333">
    <property type="protein sequence ID" value="QYL17917.1"/>
    <property type="molecule type" value="Genomic_DNA"/>
</dbReference>
<feature type="signal peptide" evidence="2">
    <location>
        <begin position="1"/>
        <end position="28"/>
    </location>
</feature>
<keyword evidence="2" id="KW-0732">Signal</keyword>
<accession>A0ABX8VJM8</accession>
<feature type="chain" id="PRO_5045934454" description="Intersectin-EH binding protein Ibp1" evidence="2">
    <location>
        <begin position="29"/>
        <end position="83"/>
    </location>
</feature>
<organism evidence="3 4">
    <name type="scientific">Mycolicibacterium pallens</name>
    <dbReference type="NCBI Taxonomy" id="370524"/>
    <lineage>
        <taxon>Bacteria</taxon>
        <taxon>Bacillati</taxon>
        <taxon>Actinomycetota</taxon>
        <taxon>Actinomycetes</taxon>
        <taxon>Mycobacteriales</taxon>
        <taxon>Mycobacteriaceae</taxon>
        <taxon>Mycolicibacterium</taxon>
    </lineage>
</organism>
<evidence type="ECO:0000256" key="1">
    <source>
        <dbReference type="SAM" id="MobiDB-lite"/>
    </source>
</evidence>
<name>A0ABX8VJM8_9MYCO</name>
<reference evidence="3 4" key="1">
    <citation type="submission" date="2021-07" db="EMBL/GenBank/DDBJ databases">
        <title>Whole genome sequencing of non-tuberculosis mycobacteria type-strains.</title>
        <authorList>
            <person name="Igarashi Y."/>
            <person name="Osugi A."/>
            <person name="Mitarai S."/>
        </authorList>
    </citation>
    <scope>NUCLEOTIDE SEQUENCE [LARGE SCALE GENOMIC DNA]</scope>
    <source>
        <strain evidence="3 4">JCM 16370</strain>
    </source>
</reference>
<dbReference type="Proteomes" id="UP000825367">
    <property type="component" value="Chromosome"/>
</dbReference>
<feature type="compositionally biased region" description="Low complexity" evidence="1">
    <location>
        <begin position="53"/>
        <end position="69"/>
    </location>
</feature>
<evidence type="ECO:0008006" key="5">
    <source>
        <dbReference type="Google" id="ProtNLM"/>
    </source>
</evidence>
<gene>
    <name evidence="3" type="ORF">K0O64_05030</name>
</gene>